<accession>A0AAD5VVY3</accession>
<reference evidence="2" key="1">
    <citation type="submission" date="2022-07" db="EMBL/GenBank/DDBJ databases">
        <title>Genome Sequence of Leucocoprinus birnbaumii.</title>
        <authorList>
            <person name="Buettner E."/>
        </authorList>
    </citation>
    <scope>NUCLEOTIDE SEQUENCE</scope>
    <source>
        <strain evidence="2">VT141</strain>
    </source>
</reference>
<evidence type="ECO:0000313" key="2">
    <source>
        <dbReference type="EMBL" id="KAJ3571463.1"/>
    </source>
</evidence>
<dbReference type="Proteomes" id="UP001213000">
    <property type="component" value="Unassembled WGS sequence"/>
</dbReference>
<name>A0AAD5VVY3_9AGAR</name>
<dbReference type="AlphaFoldDB" id="A0AAD5VVY3"/>
<feature type="compositionally biased region" description="Basic and acidic residues" evidence="1">
    <location>
        <begin position="124"/>
        <end position="139"/>
    </location>
</feature>
<feature type="region of interest" description="Disordered" evidence="1">
    <location>
        <begin position="114"/>
        <end position="139"/>
    </location>
</feature>
<protein>
    <submittedName>
        <fullName evidence="2">Uncharacterized protein</fullName>
    </submittedName>
</protein>
<sequence>MTFSSLLHIFSRPLPQIDGDAAFKVWRRIASFISLREFRAAKLYTLNRPFLHFYLEKQYSRLLLTYVYKDKPLKNHPLFRQLEHSCNSLAISRVVRHIRISILRYNKAGDIEKGSPGVAAADTPAKRSSQERGPEISDAEHEDQFIAKEDIVNTLSQLQSLTSITLCWTFPPPELDTITPNIPVYSSIVGSLPLVWSSCQNTLTMLTLSFRPRYLCLGLPALRFPNLQDFEFELSVLTIDPPLWPPRLDDPDFPNIKRNLIEFLLNHKQTLRGLGLALPSCRFSKDLLDEIPYLQYLIRLSLSFPMFQCAVLSSIVSFIKPYSQVIRQFSFRLRSFPYIGNINRLKEWMSTHWKAIVLPSVDNISLSFHLALPFKLEATYLATLRSNIRTLALGSPSLTSENVQELLVALVNSGTHERLENILFCPSSLTPGILHSIAEHLPGLRTLCIKYNTIAKHRDHDKGYNKPSYAQFSRLDLSNWCLEKLFLIRTVGKWDLERDGDVSAFISAIVQALPQVKQFNGLEPEEDWVDEEVDMLDTPFSQESFPSISWGK</sequence>
<organism evidence="2 3">
    <name type="scientific">Leucocoprinus birnbaumii</name>
    <dbReference type="NCBI Taxonomy" id="56174"/>
    <lineage>
        <taxon>Eukaryota</taxon>
        <taxon>Fungi</taxon>
        <taxon>Dikarya</taxon>
        <taxon>Basidiomycota</taxon>
        <taxon>Agaricomycotina</taxon>
        <taxon>Agaricomycetes</taxon>
        <taxon>Agaricomycetidae</taxon>
        <taxon>Agaricales</taxon>
        <taxon>Agaricineae</taxon>
        <taxon>Agaricaceae</taxon>
        <taxon>Leucocoprinus</taxon>
    </lineage>
</organism>
<proteinExistence type="predicted"/>
<gene>
    <name evidence="2" type="ORF">NP233_g3742</name>
</gene>
<keyword evidence="3" id="KW-1185">Reference proteome</keyword>
<evidence type="ECO:0000313" key="3">
    <source>
        <dbReference type="Proteomes" id="UP001213000"/>
    </source>
</evidence>
<comment type="caution">
    <text evidence="2">The sequence shown here is derived from an EMBL/GenBank/DDBJ whole genome shotgun (WGS) entry which is preliminary data.</text>
</comment>
<dbReference type="EMBL" id="JANIEX010000184">
    <property type="protein sequence ID" value="KAJ3571463.1"/>
    <property type="molecule type" value="Genomic_DNA"/>
</dbReference>
<evidence type="ECO:0000256" key="1">
    <source>
        <dbReference type="SAM" id="MobiDB-lite"/>
    </source>
</evidence>